<keyword evidence="2 3" id="KW-0663">Pyridoxal phosphate</keyword>
<dbReference type="PANTHER" id="PTHR43713:SF3">
    <property type="entry name" value="GLUTAMATE-1-SEMIALDEHYDE 2,1-AMINOMUTASE 1, CHLOROPLASTIC-RELATED"/>
    <property type="match status" value="1"/>
</dbReference>
<organism evidence="4 5">
    <name type="scientific">Tepidiforma thermophila (strain KCTC 52669 / CGMCC 1.13589 / G233)</name>
    <dbReference type="NCBI Taxonomy" id="2761530"/>
    <lineage>
        <taxon>Bacteria</taxon>
        <taxon>Bacillati</taxon>
        <taxon>Chloroflexota</taxon>
        <taxon>Tepidiformia</taxon>
        <taxon>Tepidiformales</taxon>
        <taxon>Tepidiformaceae</taxon>
        <taxon>Tepidiforma</taxon>
    </lineage>
</organism>
<dbReference type="EMBL" id="PDJQ01000001">
    <property type="protein sequence ID" value="PFG74995.1"/>
    <property type="molecule type" value="Genomic_DNA"/>
</dbReference>
<evidence type="ECO:0000256" key="2">
    <source>
        <dbReference type="ARBA" id="ARBA00022898"/>
    </source>
</evidence>
<dbReference type="RefSeq" id="WP_098504341.1">
    <property type="nucleotide sequence ID" value="NZ_PDJQ01000001.1"/>
</dbReference>
<evidence type="ECO:0000256" key="1">
    <source>
        <dbReference type="ARBA" id="ARBA00001933"/>
    </source>
</evidence>
<dbReference type="InterPro" id="IPR015424">
    <property type="entry name" value="PyrdxlP-dep_Trfase"/>
</dbReference>
<dbReference type="Gene3D" id="3.90.1150.10">
    <property type="entry name" value="Aspartate Aminotransferase, domain 1"/>
    <property type="match status" value="1"/>
</dbReference>
<dbReference type="Proteomes" id="UP000223071">
    <property type="component" value="Unassembled WGS sequence"/>
</dbReference>
<comment type="similarity">
    <text evidence="3">Belongs to the class-III pyridoxal-phosphate-dependent aminotransferase family.</text>
</comment>
<reference evidence="4 5" key="1">
    <citation type="submission" date="2017-09" db="EMBL/GenBank/DDBJ databases">
        <title>Sequencing the genomes of two abundant thermophiles in Great Basin hot springs: Thermocrinis jamiesonii and novel Chloroflexi Thermoflexus hugenholtzii.</title>
        <authorList>
            <person name="Hedlund B."/>
        </authorList>
    </citation>
    <scope>NUCLEOTIDE SEQUENCE [LARGE SCALE GENOMIC DNA]</scope>
    <source>
        <strain evidence="4 5">G233</strain>
    </source>
</reference>
<comment type="caution">
    <text evidence="4">The sequence shown here is derived from an EMBL/GenBank/DDBJ whole genome shotgun (WGS) entry which is preliminary data.</text>
</comment>
<name>A0A2A9HIX9_TEPT2</name>
<dbReference type="Pfam" id="PF00202">
    <property type="entry name" value="Aminotran_3"/>
    <property type="match status" value="1"/>
</dbReference>
<protein>
    <submittedName>
        <fullName evidence="4">Glutamate-1-semialdehyde 2,1-aminomutase</fullName>
    </submittedName>
</protein>
<accession>A0A2A9HIX9</accession>
<dbReference type="SUPFAM" id="SSF53383">
    <property type="entry name" value="PLP-dependent transferases"/>
    <property type="match status" value="1"/>
</dbReference>
<dbReference type="GO" id="GO:0030170">
    <property type="term" value="F:pyridoxal phosphate binding"/>
    <property type="evidence" value="ECO:0007669"/>
    <property type="project" value="InterPro"/>
</dbReference>
<evidence type="ECO:0000313" key="5">
    <source>
        <dbReference type="Proteomes" id="UP000223071"/>
    </source>
</evidence>
<comment type="cofactor">
    <cofactor evidence="1">
        <name>pyridoxal 5'-phosphate</name>
        <dbReference type="ChEBI" id="CHEBI:597326"/>
    </cofactor>
</comment>
<evidence type="ECO:0000313" key="4">
    <source>
        <dbReference type="EMBL" id="PFG74995.1"/>
    </source>
</evidence>
<dbReference type="PANTHER" id="PTHR43713">
    <property type="entry name" value="GLUTAMATE-1-SEMIALDEHYDE 2,1-AMINOMUTASE"/>
    <property type="match status" value="1"/>
</dbReference>
<gene>
    <name evidence="4" type="ORF">A9A59_2252</name>
</gene>
<dbReference type="GO" id="GO:0008483">
    <property type="term" value="F:transaminase activity"/>
    <property type="evidence" value="ECO:0007669"/>
    <property type="project" value="InterPro"/>
</dbReference>
<sequence>MPIEQEYLDRHPGSRALYERASRVLPSGVTHDSRYLRPFPIYADRAEGACKWDVDGHRYIDYVVGHGALLLGHNHPAVTAAAAAQLARGTHYGASHLREIEWAEEVTRLVPAAEVVRFTSSGTEATLMALRLARAATGRPGVIKFERHFHGWHDYVVPASSYAGRTPPGIPSATLESVLVLPPDLAAVESAFAARDDIGAVIVEAAGASSGQVPLPRGFLHGLAEICRRRGAVFIMDEVVTGFRWAPGGVQEVEGVCPDLVTLAKILAGGFPGGAVAGRRDLLEYLQFPGAGPKTEKVGHPGTFNANPLSAAAGVACLREIADGTHQRRAAELAASLRSGMNAVLCELGIPGVVYGQSSAFRVLLAGTMVPEAQDYNGRELPRALLETPMPPERARLLQLALLNRGVQLFGTGGMLSSAHTAADIDATLEAWRAALLDLRAEGHLDSA</sequence>
<evidence type="ECO:0000256" key="3">
    <source>
        <dbReference type="RuleBase" id="RU003560"/>
    </source>
</evidence>
<dbReference type="Gene3D" id="3.40.640.10">
    <property type="entry name" value="Type I PLP-dependent aspartate aminotransferase-like (Major domain)"/>
    <property type="match status" value="1"/>
</dbReference>
<dbReference type="InterPro" id="IPR015421">
    <property type="entry name" value="PyrdxlP-dep_Trfase_major"/>
</dbReference>
<dbReference type="AlphaFoldDB" id="A0A2A9HIX9"/>
<dbReference type="InterPro" id="IPR005814">
    <property type="entry name" value="Aminotrans_3"/>
</dbReference>
<dbReference type="InterPro" id="IPR049704">
    <property type="entry name" value="Aminotrans_3_PPA_site"/>
</dbReference>
<keyword evidence="5" id="KW-1185">Reference proteome</keyword>
<dbReference type="InterPro" id="IPR015422">
    <property type="entry name" value="PyrdxlP-dep_Trfase_small"/>
</dbReference>
<dbReference type="PROSITE" id="PS00600">
    <property type="entry name" value="AA_TRANSFER_CLASS_3"/>
    <property type="match status" value="1"/>
</dbReference>
<proteinExistence type="inferred from homology"/>
<dbReference type="CDD" id="cd00610">
    <property type="entry name" value="OAT_like"/>
    <property type="match status" value="1"/>
</dbReference>